<dbReference type="InterPro" id="IPR004360">
    <property type="entry name" value="Glyas_Fos-R_dOase_dom"/>
</dbReference>
<evidence type="ECO:0000313" key="2">
    <source>
        <dbReference type="EMBL" id="WXB12846.1"/>
    </source>
</evidence>
<dbReference type="RefSeq" id="WP_394822465.1">
    <property type="nucleotide sequence ID" value="NZ_CP089984.1"/>
</dbReference>
<dbReference type="InterPro" id="IPR037523">
    <property type="entry name" value="VOC_core"/>
</dbReference>
<dbReference type="Gene3D" id="3.10.180.10">
    <property type="entry name" value="2,3-Dihydroxybiphenyl 1,2-Dioxygenase, domain 1"/>
    <property type="match status" value="1"/>
</dbReference>
<feature type="domain" description="VOC" evidence="1">
    <location>
        <begin position="3"/>
        <end position="129"/>
    </location>
</feature>
<protein>
    <submittedName>
        <fullName evidence="2">VOC family protein</fullName>
    </submittedName>
</protein>
<dbReference type="PANTHER" id="PTHR39434">
    <property type="match status" value="1"/>
</dbReference>
<dbReference type="PANTHER" id="PTHR39434:SF1">
    <property type="entry name" value="VOC DOMAIN-CONTAINING PROTEIN"/>
    <property type="match status" value="1"/>
</dbReference>
<sequence>MARPFHYAFLVRDLESTRRFYGSILGCPEGRSTETWVDFDFFGNQISAHVNDVLPAPIPCGHVDQVVVPIPHAGAVLDWDEFQALAKRLQDAQIAFLIAPMIRYAGRPEEQATMFFTDFSGNAIELKAYRHPEHVFSM</sequence>
<proteinExistence type="predicted"/>
<name>A0ABZ2LPM1_9BACT</name>
<keyword evidence="3" id="KW-1185">Reference proteome</keyword>
<gene>
    <name evidence="2" type="ORF">LZC94_33965</name>
</gene>
<evidence type="ECO:0000313" key="3">
    <source>
        <dbReference type="Proteomes" id="UP001370348"/>
    </source>
</evidence>
<dbReference type="Proteomes" id="UP001370348">
    <property type="component" value="Chromosome"/>
</dbReference>
<organism evidence="2 3">
    <name type="scientific">Pendulispora albinea</name>
    <dbReference type="NCBI Taxonomy" id="2741071"/>
    <lineage>
        <taxon>Bacteria</taxon>
        <taxon>Pseudomonadati</taxon>
        <taxon>Myxococcota</taxon>
        <taxon>Myxococcia</taxon>
        <taxon>Myxococcales</taxon>
        <taxon>Sorangiineae</taxon>
        <taxon>Pendulisporaceae</taxon>
        <taxon>Pendulispora</taxon>
    </lineage>
</organism>
<dbReference type="EMBL" id="CP089984">
    <property type="protein sequence ID" value="WXB12846.1"/>
    <property type="molecule type" value="Genomic_DNA"/>
</dbReference>
<accession>A0ABZ2LPM1</accession>
<dbReference type="Pfam" id="PF00903">
    <property type="entry name" value="Glyoxalase"/>
    <property type="match status" value="1"/>
</dbReference>
<dbReference type="InterPro" id="IPR029068">
    <property type="entry name" value="Glyas_Bleomycin-R_OHBP_Dase"/>
</dbReference>
<dbReference type="SUPFAM" id="SSF54593">
    <property type="entry name" value="Glyoxalase/Bleomycin resistance protein/Dihydroxybiphenyl dioxygenase"/>
    <property type="match status" value="1"/>
</dbReference>
<evidence type="ECO:0000259" key="1">
    <source>
        <dbReference type="PROSITE" id="PS51819"/>
    </source>
</evidence>
<reference evidence="2 3" key="1">
    <citation type="submission" date="2021-12" db="EMBL/GenBank/DDBJ databases">
        <title>Discovery of the Pendulisporaceae a myxobacterial family with distinct sporulation behavior and unique specialized metabolism.</title>
        <authorList>
            <person name="Garcia R."/>
            <person name="Popoff A."/>
            <person name="Bader C.D."/>
            <person name="Loehr J."/>
            <person name="Walesch S."/>
            <person name="Walt C."/>
            <person name="Boldt J."/>
            <person name="Bunk B."/>
            <person name="Haeckl F.J.F.P.J."/>
            <person name="Gunesch A.P."/>
            <person name="Birkelbach J."/>
            <person name="Nuebel U."/>
            <person name="Pietschmann T."/>
            <person name="Bach T."/>
            <person name="Mueller R."/>
        </authorList>
    </citation>
    <scope>NUCLEOTIDE SEQUENCE [LARGE SCALE GENOMIC DNA]</scope>
    <source>
        <strain evidence="2 3">MSr11954</strain>
    </source>
</reference>
<dbReference type="PROSITE" id="PS51819">
    <property type="entry name" value="VOC"/>
    <property type="match status" value="1"/>
</dbReference>